<accession>I0KG56</accession>
<feature type="transmembrane region" description="Helical" evidence="7">
    <location>
        <begin position="50"/>
        <end position="69"/>
    </location>
</feature>
<evidence type="ECO:0000256" key="1">
    <source>
        <dbReference type="ARBA" id="ARBA00004651"/>
    </source>
</evidence>
<gene>
    <name evidence="8" type="ORF">FAES_5110</name>
</gene>
<reference evidence="8 9" key="1">
    <citation type="journal article" date="2012" name="J. Bacteriol.">
        <title>Genome Sequence of Fibrella aestuarina BUZ 2T, a Filamentous Marine Bacterium.</title>
        <authorList>
            <person name="Filippini M."/>
            <person name="Qi W."/>
            <person name="Blom J."/>
            <person name="Goesmann A."/>
            <person name="Smits T.H."/>
            <person name="Bagheri H.C."/>
        </authorList>
    </citation>
    <scope>NUCLEOTIDE SEQUENCE [LARGE SCALE GENOMIC DNA]</scope>
    <source>
        <strain evidence="9">BUZ 2T</strain>
    </source>
</reference>
<dbReference type="Pfam" id="PF03994">
    <property type="entry name" value="DUF350"/>
    <property type="match status" value="1"/>
</dbReference>
<sequence>MDYLNLKALVASVVYSLLGIIILVIAFVVIEKIAPENLWKKIVDEQNMALAIMAAGFMLAVAIIIGFASHG</sequence>
<evidence type="ECO:0000256" key="4">
    <source>
        <dbReference type="ARBA" id="ARBA00022692"/>
    </source>
</evidence>
<dbReference type="STRING" id="1166018.FAES_5110"/>
<dbReference type="KEGG" id="fae:FAES_5110"/>
<dbReference type="EMBL" id="HE796683">
    <property type="protein sequence ID" value="CCH03109.1"/>
    <property type="molecule type" value="Genomic_DNA"/>
</dbReference>
<comment type="similarity">
    <text evidence="2">Belongs to the UPF0719 family.</text>
</comment>
<dbReference type="HOGENOM" id="CLU_183870_1_0_10"/>
<protein>
    <recommendedName>
        <fullName evidence="10">DUF350 domain-containing protein</fullName>
    </recommendedName>
</protein>
<name>I0KG56_9BACT</name>
<dbReference type="Proteomes" id="UP000011058">
    <property type="component" value="Chromosome"/>
</dbReference>
<dbReference type="RefSeq" id="WP_015334208.1">
    <property type="nucleotide sequence ID" value="NC_020054.1"/>
</dbReference>
<dbReference type="GO" id="GO:0005886">
    <property type="term" value="C:plasma membrane"/>
    <property type="evidence" value="ECO:0007669"/>
    <property type="project" value="UniProtKB-SubCell"/>
</dbReference>
<keyword evidence="5 7" id="KW-1133">Transmembrane helix</keyword>
<proteinExistence type="inferred from homology"/>
<evidence type="ECO:0000256" key="3">
    <source>
        <dbReference type="ARBA" id="ARBA00022475"/>
    </source>
</evidence>
<evidence type="ECO:0000256" key="6">
    <source>
        <dbReference type="ARBA" id="ARBA00023136"/>
    </source>
</evidence>
<keyword evidence="3" id="KW-1003">Cell membrane</keyword>
<keyword evidence="6 7" id="KW-0472">Membrane</keyword>
<dbReference type="AlphaFoldDB" id="I0KG56"/>
<comment type="subcellular location">
    <subcellularLocation>
        <location evidence="1">Cell membrane</location>
        <topology evidence="1">Multi-pass membrane protein</topology>
    </subcellularLocation>
</comment>
<dbReference type="eggNOG" id="ENOG5033AJI">
    <property type="taxonomic scope" value="Bacteria"/>
</dbReference>
<evidence type="ECO:0008006" key="10">
    <source>
        <dbReference type="Google" id="ProtNLM"/>
    </source>
</evidence>
<organism evidence="8 9">
    <name type="scientific">Fibrella aestuarina BUZ 2</name>
    <dbReference type="NCBI Taxonomy" id="1166018"/>
    <lineage>
        <taxon>Bacteria</taxon>
        <taxon>Pseudomonadati</taxon>
        <taxon>Bacteroidota</taxon>
        <taxon>Cytophagia</taxon>
        <taxon>Cytophagales</taxon>
        <taxon>Spirosomataceae</taxon>
        <taxon>Fibrella</taxon>
    </lineage>
</organism>
<dbReference type="InterPro" id="IPR007140">
    <property type="entry name" value="DUF350"/>
</dbReference>
<evidence type="ECO:0000256" key="5">
    <source>
        <dbReference type="ARBA" id="ARBA00022989"/>
    </source>
</evidence>
<evidence type="ECO:0000256" key="7">
    <source>
        <dbReference type="SAM" id="Phobius"/>
    </source>
</evidence>
<evidence type="ECO:0000256" key="2">
    <source>
        <dbReference type="ARBA" id="ARBA00005779"/>
    </source>
</evidence>
<evidence type="ECO:0000313" key="9">
    <source>
        <dbReference type="Proteomes" id="UP000011058"/>
    </source>
</evidence>
<keyword evidence="9" id="KW-1185">Reference proteome</keyword>
<keyword evidence="4 7" id="KW-0812">Transmembrane</keyword>
<evidence type="ECO:0000313" key="8">
    <source>
        <dbReference type="EMBL" id="CCH03109.1"/>
    </source>
</evidence>
<feature type="transmembrane region" description="Helical" evidence="7">
    <location>
        <begin position="6"/>
        <end position="30"/>
    </location>
</feature>